<dbReference type="PANTHER" id="PTHR43180:SF55">
    <property type="entry name" value="ALCOHOL DEHYDROGENASE-LIKE PROTEIN"/>
    <property type="match status" value="1"/>
</dbReference>
<proteinExistence type="inferred from homology"/>
<protein>
    <submittedName>
        <fullName evidence="4">Sex determination protein tasselseed-2</fullName>
    </submittedName>
</protein>
<evidence type="ECO:0000256" key="2">
    <source>
        <dbReference type="ARBA" id="ARBA00023002"/>
    </source>
</evidence>
<dbReference type="PRINTS" id="PR00081">
    <property type="entry name" value="GDHRDH"/>
</dbReference>
<comment type="similarity">
    <text evidence="1">Belongs to the short-chain dehydrogenases/reductases (SDR) family.</text>
</comment>
<dbReference type="PRINTS" id="PR00080">
    <property type="entry name" value="SDRFAMILY"/>
</dbReference>
<reference evidence="4" key="1">
    <citation type="submission" date="2015-07" db="EMBL/GenBank/DDBJ databases">
        <title>Transcriptome Assembly of Anthurium amnicola.</title>
        <authorList>
            <person name="Suzuki J."/>
        </authorList>
    </citation>
    <scope>NUCLEOTIDE SEQUENCE</scope>
</reference>
<dbReference type="FunFam" id="3.40.50.720:FF:000084">
    <property type="entry name" value="Short-chain dehydrogenase reductase"/>
    <property type="match status" value="1"/>
</dbReference>
<evidence type="ECO:0000313" key="4">
    <source>
        <dbReference type="EMBL" id="JAT57438.1"/>
    </source>
</evidence>
<evidence type="ECO:0000256" key="1">
    <source>
        <dbReference type="ARBA" id="ARBA00006484"/>
    </source>
</evidence>
<accession>A0A1D1YS04</accession>
<sequence>MLRLIVSRGRFTGSPVACYGSRAHFASMGGGRRLEGKVALITGGASGLGRATAHEFVQQGARVVVADIDAELGSRVAAELGPLASFVRCDVAVEQQVAEAVDFAVSTHGRLDVMHNNAGVPGRSSSAPAGIAELDLEEFDRVMGVNVRGAVAGIKHAARVMCPAGSGSILCTASVSGVMGGMGPHPYTISKSAIAGVVRSAASELCGKGVRVNCISPFVVATGMVVGQLQGFFPGLGREAIVDMVGKLGELKGARCEEGDVAKAAAFLASDDAKYVTGHNLVVDGGFTCFKRLNFPTPDRAAAP</sequence>
<name>A0A1D1YS04_9ARAE</name>
<dbReference type="SMART" id="SM00822">
    <property type="entry name" value="PKS_KR"/>
    <property type="match status" value="1"/>
</dbReference>
<evidence type="ECO:0000259" key="3">
    <source>
        <dbReference type="SMART" id="SM00822"/>
    </source>
</evidence>
<dbReference type="InterPro" id="IPR036291">
    <property type="entry name" value="NAD(P)-bd_dom_sf"/>
</dbReference>
<dbReference type="SUPFAM" id="SSF51735">
    <property type="entry name" value="NAD(P)-binding Rossmann-fold domains"/>
    <property type="match status" value="1"/>
</dbReference>
<dbReference type="InterPro" id="IPR057326">
    <property type="entry name" value="KR_dom"/>
</dbReference>
<dbReference type="Pfam" id="PF13561">
    <property type="entry name" value="adh_short_C2"/>
    <property type="match status" value="1"/>
</dbReference>
<dbReference type="InterPro" id="IPR002347">
    <property type="entry name" value="SDR_fam"/>
</dbReference>
<feature type="domain" description="Ketoreductase" evidence="3">
    <location>
        <begin position="37"/>
        <end position="218"/>
    </location>
</feature>
<keyword evidence="2" id="KW-0560">Oxidoreductase</keyword>
<dbReference type="Gene3D" id="3.40.50.720">
    <property type="entry name" value="NAD(P)-binding Rossmann-like Domain"/>
    <property type="match status" value="1"/>
</dbReference>
<organism evidence="4">
    <name type="scientific">Anthurium amnicola</name>
    <dbReference type="NCBI Taxonomy" id="1678845"/>
    <lineage>
        <taxon>Eukaryota</taxon>
        <taxon>Viridiplantae</taxon>
        <taxon>Streptophyta</taxon>
        <taxon>Embryophyta</taxon>
        <taxon>Tracheophyta</taxon>
        <taxon>Spermatophyta</taxon>
        <taxon>Magnoliopsida</taxon>
        <taxon>Liliopsida</taxon>
        <taxon>Araceae</taxon>
        <taxon>Pothoideae</taxon>
        <taxon>Potheae</taxon>
        <taxon>Anthurium</taxon>
    </lineage>
</organism>
<dbReference type="AlphaFoldDB" id="A0A1D1YS04"/>
<dbReference type="PANTHER" id="PTHR43180">
    <property type="entry name" value="3-OXOACYL-(ACYL-CARRIER-PROTEIN) REDUCTASE (AFU_ORTHOLOGUE AFUA_6G11210)"/>
    <property type="match status" value="1"/>
</dbReference>
<gene>
    <name evidence="4" type="primary">TS2_7</name>
    <name evidence="4" type="ORF">g.59671</name>
</gene>
<dbReference type="GO" id="GO:0016491">
    <property type="term" value="F:oxidoreductase activity"/>
    <property type="evidence" value="ECO:0007669"/>
    <property type="project" value="UniProtKB-KW"/>
</dbReference>
<dbReference type="EMBL" id="GDJX01010498">
    <property type="protein sequence ID" value="JAT57438.1"/>
    <property type="molecule type" value="Transcribed_RNA"/>
</dbReference>